<protein>
    <submittedName>
        <fullName evidence="8">Uncharacterized protein</fullName>
    </submittedName>
</protein>
<evidence type="ECO:0000256" key="6">
    <source>
        <dbReference type="PROSITE-ProRule" id="PRU00221"/>
    </source>
</evidence>
<keyword evidence="1 6" id="KW-0853">WD repeat</keyword>
<dbReference type="GO" id="GO:1905786">
    <property type="term" value="P:positive regulation of anaphase-promoting complex-dependent catabolic process"/>
    <property type="evidence" value="ECO:0007669"/>
    <property type="project" value="TreeGrafter"/>
</dbReference>
<accession>A0A835YM49</accession>
<proteinExistence type="predicted"/>
<evidence type="ECO:0000256" key="5">
    <source>
        <dbReference type="ARBA" id="ARBA00023306"/>
    </source>
</evidence>
<keyword evidence="5" id="KW-0131">Cell cycle</keyword>
<dbReference type="GO" id="GO:0051301">
    <property type="term" value="P:cell division"/>
    <property type="evidence" value="ECO:0007669"/>
    <property type="project" value="UniProtKB-KW"/>
</dbReference>
<dbReference type="PROSITE" id="PS00678">
    <property type="entry name" value="WD_REPEATS_1"/>
    <property type="match status" value="1"/>
</dbReference>
<reference evidence="8" key="1">
    <citation type="submission" date="2021-02" db="EMBL/GenBank/DDBJ databases">
        <title>First Annotated Genome of the Yellow-green Alga Tribonema minus.</title>
        <authorList>
            <person name="Mahan K.M."/>
        </authorList>
    </citation>
    <scope>NUCLEOTIDE SEQUENCE</scope>
    <source>
        <strain evidence="8">UTEX B ZZ1240</strain>
    </source>
</reference>
<dbReference type="GO" id="GO:0010997">
    <property type="term" value="F:anaphase-promoting complex binding"/>
    <property type="evidence" value="ECO:0007669"/>
    <property type="project" value="InterPro"/>
</dbReference>
<gene>
    <name evidence="8" type="ORF">JKP88DRAFT_170337</name>
</gene>
<name>A0A835YM49_9STRA</name>
<dbReference type="InterPro" id="IPR015943">
    <property type="entry name" value="WD40/YVTN_repeat-like_dom_sf"/>
</dbReference>
<sequence length="101" mass="10920">QVCALQWSRTEKELLSSHGYIDNSLCLWKYPSMVKVKELKGHTKRVLHMAQSPDGQTVVSGAADETLRFWNVFAPAASKARKSASGGSSSSLGSGRAIGIR</sequence>
<feature type="region of interest" description="Disordered" evidence="7">
    <location>
        <begin position="78"/>
        <end position="101"/>
    </location>
</feature>
<dbReference type="PANTHER" id="PTHR19918:SF8">
    <property type="entry name" value="FI02843P"/>
    <property type="match status" value="1"/>
</dbReference>
<dbReference type="GO" id="GO:1990757">
    <property type="term" value="F:ubiquitin ligase activator activity"/>
    <property type="evidence" value="ECO:0007669"/>
    <property type="project" value="TreeGrafter"/>
</dbReference>
<dbReference type="PANTHER" id="PTHR19918">
    <property type="entry name" value="CELL DIVISION CYCLE 20 CDC20 FIZZY -RELATED"/>
    <property type="match status" value="1"/>
</dbReference>
<dbReference type="GO" id="GO:0005680">
    <property type="term" value="C:anaphase-promoting complex"/>
    <property type="evidence" value="ECO:0007669"/>
    <property type="project" value="TreeGrafter"/>
</dbReference>
<dbReference type="Gene3D" id="2.130.10.10">
    <property type="entry name" value="YVTN repeat-like/Quinoprotein amine dehydrogenase"/>
    <property type="match status" value="1"/>
</dbReference>
<dbReference type="GO" id="GO:0031145">
    <property type="term" value="P:anaphase-promoting complex-dependent catabolic process"/>
    <property type="evidence" value="ECO:0007669"/>
    <property type="project" value="TreeGrafter"/>
</dbReference>
<keyword evidence="3" id="KW-0677">Repeat</keyword>
<dbReference type="InterPro" id="IPR011047">
    <property type="entry name" value="Quinoprotein_ADH-like_sf"/>
</dbReference>
<evidence type="ECO:0000256" key="2">
    <source>
        <dbReference type="ARBA" id="ARBA00022618"/>
    </source>
</evidence>
<dbReference type="AlphaFoldDB" id="A0A835YM49"/>
<dbReference type="PROSITE" id="PS50294">
    <property type="entry name" value="WD_REPEATS_REGION"/>
    <property type="match status" value="1"/>
</dbReference>
<dbReference type="SMART" id="SM00320">
    <property type="entry name" value="WD40"/>
    <property type="match status" value="1"/>
</dbReference>
<organism evidence="8 9">
    <name type="scientific">Tribonema minus</name>
    <dbReference type="NCBI Taxonomy" id="303371"/>
    <lineage>
        <taxon>Eukaryota</taxon>
        <taxon>Sar</taxon>
        <taxon>Stramenopiles</taxon>
        <taxon>Ochrophyta</taxon>
        <taxon>PX clade</taxon>
        <taxon>Xanthophyceae</taxon>
        <taxon>Tribonematales</taxon>
        <taxon>Tribonemataceae</taxon>
        <taxon>Tribonema</taxon>
    </lineage>
</organism>
<feature type="repeat" description="WD" evidence="6">
    <location>
        <begin position="39"/>
        <end position="72"/>
    </location>
</feature>
<comment type="caution">
    <text evidence="8">The sequence shown here is derived from an EMBL/GenBank/DDBJ whole genome shotgun (WGS) entry which is preliminary data.</text>
</comment>
<feature type="non-terminal residue" evidence="8">
    <location>
        <position position="101"/>
    </location>
</feature>
<evidence type="ECO:0000256" key="7">
    <source>
        <dbReference type="SAM" id="MobiDB-lite"/>
    </source>
</evidence>
<evidence type="ECO:0000256" key="4">
    <source>
        <dbReference type="ARBA" id="ARBA00022776"/>
    </source>
</evidence>
<keyword evidence="2" id="KW-0132">Cell division</keyword>
<dbReference type="InterPro" id="IPR001680">
    <property type="entry name" value="WD40_rpt"/>
</dbReference>
<dbReference type="InterPro" id="IPR033010">
    <property type="entry name" value="Cdc20/Fizzy"/>
</dbReference>
<dbReference type="InterPro" id="IPR019775">
    <property type="entry name" value="WD40_repeat_CS"/>
</dbReference>
<feature type="compositionally biased region" description="Low complexity" evidence="7">
    <location>
        <begin position="83"/>
        <end position="101"/>
    </location>
</feature>
<evidence type="ECO:0000256" key="1">
    <source>
        <dbReference type="ARBA" id="ARBA00022574"/>
    </source>
</evidence>
<dbReference type="PROSITE" id="PS50082">
    <property type="entry name" value="WD_REPEATS_2"/>
    <property type="match status" value="1"/>
</dbReference>
<dbReference type="Pfam" id="PF00400">
    <property type="entry name" value="WD40"/>
    <property type="match status" value="1"/>
</dbReference>
<dbReference type="EMBL" id="JAFCMP010000527">
    <property type="protein sequence ID" value="KAG5177261.1"/>
    <property type="molecule type" value="Genomic_DNA"/>
</dbReference>
<keyword evidence="4" id="KW-0498">Mitosis</keyword>
<evidence type="ECO:0000313" key="9">
    <source>
        <dbReference type="Proteomes" id="UP000664859"/>
    </source>
</evidence>
<evidence type="ECO:0000256" key="3">
    <source>
        <dbReference type="ARBA" id="ARBA00022737"/>
    </source>
</evidence>
<dbReference type="SUPFAM" id="SSF50998">
    <property type="entry name" value="Quinoprotein alcohol dehydrogenase-like"/>
    <property type="match status" value="1"/>
</dbReference>
<dbReference type="OrthoDB" id="10263272at2759"/>
<keyword evidence="9" id="KW-1185">Reference proteome</keyword>
<evidence type="ECO:0000313" key="8">
    <source>
        <dbReference type="EMBL" id="KAG5177261.1"/>
    </source>
</evidence>
<dbReference type="Proteomes" id="UP000664859">
    <property type="component" value="Unassembled WGS sequence"/>
</dbReference>